<organism evidence="1 2">
    <name type="scientific">Conidiobolus coronatus (strain ATCC 28846 / CBS 209.66 / NRRL 28638)</name>
    <name type="common">Delacroixia coronata</name>
    <dbReference type="NCBI Taxonomy" id="796925"/>
    <lineage>
        <taxon>Eukaryota</taxon>
        <taxon>Fungi</taxon>
        <taxon>Fungi incertae sedis</taxon>
        <taxon>Zoopagomycota</taxon>
        <taxon>Entomophthoromycotina</taxon>
        <taxon>Entomophthoromycetes</taxon>
        <taxon>Entomophthorales</taxon>
        <taxon>Ancylistaceae</taxon>
        <taxon>Conidiobolus</taxon>
    </lineage>
</organism>
<keyword evidence="2" id="KW-1185">Reference proteome</keyword>
<evidence type="ECO:0000313" key="1">
    <source>
        <dbReference type="EMBL" id="KXN71856.1"/>
    </source>
</evidence>
<evidence type="ECO:0000313" key="2">
    <source>
        <dbReference type="Proteomes" id="UP000070444"/>
    </source>
</evidence>
<feature type="non-terminal residue" evidence="1">
    <location>
        <position position="1"/>
    </location>
</feature>
<accession>A0A137PA20</accession>
<gene>
    <name evidence="1" type="ORF">CONCODRAFT_5380</name>
</gene>
<proteinExistence type="predicted"/>
<reference evidence="1 2" key="1">
    <citation type="journal article" date="2015" name="Genome Biol. Evol.">
        <title>Phylogenomic analyses indicate that early fungi evolved digesting cell walls of algal ancestors of land plants.</title>
        <authorList>
            <person name="Chang Y."/>
            <person name="Wang S."/>
            <person name="Sekimoto S."/>
            <person name="Aerts A.L."/>
            <person name="Choi C."/>
            <person name="Clum A."/>
            <person name="LaButti K.M."/>
            <person name="Lindquist E.A."/>
            <person name="Yee Ngan C."/>
            <person name="Ohm R.A."/>
            <person name="Salamov A.A."/>
            <person name="Grigoriev I.V."/>
            <person name="Spatafora J.W."/>
            <person name="Berbee M.L."/>
        </authorList>
    </citation>
    <scope>NUCLEOTIDE SEQUENCE [LARGE SCALE GENOMIC DNA]</scope>
    <source>
        <strain evidence="1 2">NRRL 28638</strain>
    </source>
</reference>
<sequence>DKNQKIEKPIYDLAEKLLSIVGTPGFNFGDASTQNEVIQILGQMNYMLNKYQGPGEGKFGFIPPPIKGNPIEDQTNFLDTISALNKEQKSAIISYLITLINSNYKDINGKIKGRFYDLSNQVYNLVYSEEFDPQNESCLNKIREIFREMDKEHEKMLTSASENGYPKPSITNNYDYDKIQLFESFKFANDYNKYDVINYITDFIKTEFAKPGSQLSPELNEIANQIIGHISQDSFKFNSEDDLAYLRSCLDKLWYTFKKRVNEESGNGYDLILITGNKAEDLSNLILSFNSITNDNKLEAIASISDFVTNYYSFTGKIPSTELYQLISEFFDTIKSDDFVFNVEGKQRLTDLITKIDLKYDTLKKQAESYKPFPVLHFTNNAYSDKIYLFKALDTVTPVTRHEGNRAIMNYVGNYFGIGNESENGKEDVKYDELFKPTIIQLNKLIQKPEFDAASKAGQDEVKELLSQLETIRKQNEDDINAKKPFLASQITENREIDVNNFISDLSKVTKYNHNGAREAALKLINQDFTEKYAYMDYSVQEAIKEVKNIFLDPSNDLTQASTIELIKQGFEKLESIIAELLNSENIKFIPPELSSDLGTNEILLQSVIRQANKNNINEIISFVIQFLTKHYGYSDGTFDTALYPPIMHLLNTIESDSFDYSDPQTQIDIDQIIRDINSIHERKVAPKKYY</sequence>
<dbReference type="EMBL" id="KQ964465">
    <property type="protein sequence ID" value="KXN71856.1"/>
    <property type="molecule type" value="Genomic_DNA"/>
</dbReference>
<protein>
    <submittedName>
        <fullName evidence="1">Uncharacterized protein</fullName>
    </submittedName>
</protein>
<dbReference type="AlphaFoldDB" id="A0A137PA20"/>
<name>A0A137PA20_CONC2</name>
<dbReference type="Proteomes" id="UP000070444">
    <property type="component" value="Unassembled WGS sequence"/>
</dbReference>